<comment type="caution">
    <text evidence="2">The sequence shown here is derived from an EMBL/GenBank/DDBJ whole genome shotgun (WGS) entry which is preliminary data.</text>
</comment>
<name>A0A834DFU3_9CHIR</name>
<feature type="region of interest" description="Disordered" evidence="1">
    <location>
        <begin position="1"/>
        <end position="23"/>
    </location>
</feature>
<evidence type="ECO:0000313" key="2">
    <source>
        <dbReference type="EMBL" id="KAF6081685.1"/>
    </source>
</evidence>
<evidence type="ECO:0000313" key="3">
    <source>
        <dbReference type="Proteomes" id="UP000664940"/>
    </source>
</evidence>
<evidence type="ECO:0000256" key="1">
    <source>
        <dbReference type="SAM" id="MobiDB-lite"/>
    </source>
</evidence>
<organism evidence="2 3">
    <name type="scientific">Phyllostomus discolor</name>
    <name type="common">pale spear-nosed bat</name>
    <dbReference type="NCBI Taxonomy" id="89673"/>
    <lineage>
        <taxon>Eukaryota</taxon>
        <taxon>Metazoa</taxon>
        <taxon>Chordata</taxon>
        <taxon>Craniata</taxon>
        <taxon>Vertebrata</taxon>
        <taxon>Euteleostomi</taxon>
        <taxon>Mammalia</taxon>
        <taxon>Eutheria</taxon>
        <taxon>Laurasiatheria</taxon>
        <taxon>Chiroptera</taxon>
        <taxon>Yangochiroptera</taxon>
        <taxon>Phyllostomidae</taxon>
        <taxon>Phyllostominae</taxon>
        <taxon>Phyllostomus</taxon>
    </lineage>
</organism>
<reference evidence="2 3" key="1">
    <citation type="journal article" date="2020" name="Nature">
        <title>Six reference-quality genomes reveal evolution of bat adaptations.</title>
        <authorList>
            <person name="Jebb D."/>
            <person name="Huang Z."/>
            <person name="Pippel M."/>
            <person name="Hughes G.M."/>
            <person name="Lavrichenko K."/>
            <person name="Devanna P."/>
            <person name="Winkler S."/>
            <person name="Jermiin L.S."/>
            <person name="Skirmuntt E.C."/>
            <person name="Katzourakis A."/>
            <person name="Burkitt-Gray L."/>
            <person name="Ray D.A."/>
            <person name="Sullivan K.A.M."/>
            <person name="Roscito J.G."/>
            <person name="Kirilenko B.M."/>
            <person name="Davalos L.M."/>
            <person name="Corthals A.P."/>
            <person name="Power M.L."/>
            <person name="Jones G."/>
            <person name="Ransome R.D."/>
            <person name="Dechmann D.K.N."/>
            <person name="Locatelli A.G."/>
            <person name="Puechmaille S.J."/>
            <person name="Fedrigo O."/>
            <person name="Jarvis E.D."/>
            <person name="Hiller M."/>
            <person name="Vernes S.C."/>
            <person name="Myers E.W."/>
            <person name="Teeling E.C."/>
        </authorList>
    </citation>
    <scope>NUCLEOTIDE SEQUENCE [LARGE SCALE GENOMIC DNA]</scope>
    <source>
        <strain evidence="2">Bat1K_MPI-CBG_1</strain>
    </source>
</reference>
<accession>A0A834DFU3</accession>
<dbReference type="Proteomes" id="UP000664940">
    <property type="component" value="Unassembled WGS sequence"/>
</dbReference>
<protein>
    <submittedName>
        <fullName evidence="2">Uncharacterized protein</fullName>
    </submittedName>
</protein>
<sequence length="142" mass="15136">MNLSPRVSICSSRRQHGGQGSCQRLARKDLQGQVGSRADKALSPAGQSLQQPIPRDSSMVWSSTLVGGAQLSRQWSGACLSYTLTVVDSTLLSLLISALAPLMVSEEFAQEPTYGWAHSADMAVLITRADISGVSPCQMCLL</sequence>
<dbReference type="AlphaFoldDB" id="A0A834DFU3"/>
<dbReference type="EMBL" id="JABVXQ010000013">
    <property type="protein sequence ID" value="KAF6081685.1"/>
    <property type="molecule type" value="Genomic_DNA"/>
</dbReference>
<gene>
    <name evidence="2" type="ORF">HJG60_008717</name>
</gene>
<proteinExistence type="predicted"/>
<feature type="compositionally biased region" description="Polar residues" evidence="1">
    <location>
        <begin position="1"/>
        <end position="12"/>
    </location>
</feature>